<evidence type="ECO:0000313" key="1">
    <source>
        <dbReference type="EMBL" id="CAE7217628.1"/>
    </source>
</evidence>
<accession>A0A812K630</accession>
<evidence type="ECO:0000313" key="2">
    <source>
        <dbReference type="Proteomes" id="UP000604046"/>
    </source>
</evidence>
<reference evidence="1" key="1">
    <citation type="submission" date="2021-02" db="EMBL/GenBank/DDBJ databases">
        <authorList>
            <person name="Dougan E. K."/>
            <person name="Rhodes N."/>
            <person name="Thang M."/>
            <person name="Chan C."/>
        </authorList>
    </citation>
    <scope>NUCLEOTIDE SEQUENCE</scope>
</reference>
<organism evidence="1 2">
    <name type="scientific">Symbiodinium natans</name>
    <dbReference type="NCBI Taxonomy" id="878477"/>
    <lineage>
        <taxon>Eukaryota</taxon>
        <taxon>Sar</taxon>
        <taxon>Alveolata</taxon>
        <taxon>Dinophyceae</taxon>
        <taxon>Suessiales</taxon>
        <taxon>Symbiodiniaceae</taxon>
        <taxon>Symbiodinium</taxon>
    </lineage>
</organism>
<dbReference type="Proteomes" id="UP000604046">
    <property type="component" value="Unassembled WGS sequence"/>
</dbReference>
<comment type="caution">
    <text evidence="1">The sequence shown here is derived from an EMBL/GenBank/DDBJ whole genome shotgun (WGS) entry which is preliminary data.</text>
</comment>
<proteinExistence type="predicted"/>
<keyword evidence="2" id="KW-1185">Reference proteome</keyword>
<gene>
    <name evidence="1" type="ORF">SNAT2548_LOCUS7748</name>
</gene>
<sequence length="204" mass="21937">MLLGGVVLSPSLHASKKRAVFSSNSPASCLKQFVRQAVSEPIMVQTGFAMSLALSALEALGQHRFIRAPSITLAWNHLRTVGNCGGTLGKCDAYEDLKALAKLSFATAPHFFCASSWPARRSHLSWVGAKVAARTDRDQTRGHLNRAVLGPTRSYKQLASTHGFFATKHLEATHGWRPCVDDMAAALLLVGTVELVESGVCLPV</sequence>
<protein>
    <submittedName>
        <fullName evidence="1">Uncharacterized protein</fullName>
    </submittedName>
</protein>
<dbReference type="EMBL" id="CAJNDS010000555">
    <property type="protein sequence ID" value="CAE7217628.1"/>
    <property type="molecule type" value="Genomic_DNA"/>
</dbReference>
<name>A0A812K630_9DINO</name>
<dbReference type="AlphaFoldDB" id="A0A812K630"/>